<feature type="compositionally biased region" description="Low complexity" evidence="8">
    <location>
        <begin position="1492"/>
        <end position="1508"/>
    </location>
</feature>
<gene>
    <name evidence="11" type="ORF">PSFLO_04520</name>
</gene>
<evidence type="ECO:0000256" key="2">
    <source>
        <dbReference type="ARBA" id="ARBA00009085"/>
    </source>
</evidence>
<dbReference type="SMART" id="SM00695">
    <property type="entry name" value="DUSP"/>
    <property type="match status" value="1"/>
</dbReference>
<dbReference type="CDD" id="cd02674">
    <property type="entry name" value="Peptidase_C19R"/>
    <property type="match status" value="1"/>
</dbReference>
<sequence>MPRSHQPVPDITTKPNTATTTISNDSANDHGHHNPASEPIQIQAHSPLAPPHSPRQGSRRPPPSPANSPGNIPSSTLNSLSVHHPPTAYKRARTVSPIIDDYSSDVDHDHRSPYSQPNSDNDSDPAHQQQQQLGTTHHLPLATSLHPTPLRSSHSILPSTTPPSSAAAAMSEPGANSASDMTIEGLMTEKSLRLDDPAAKLQHDAASAPSQPADDLPTYSAALADDSQPVLDIAATSRPSGAEQLKVIRPMKTQPMVVGEKWYLIDRSWYKLWSTAAAQEASAADGDDGDDAPLVVGPIDNRSLLEEGSSESDPYLRTQISEGLDFEMLPEEGWRLLASWYGVDGPVFSRQVVPGINPGQESIEFYPPRIRLLRMTDEMAETADRGAPIVAISVSQPLSDLKAQAKQLLALGDDVGDSSIRFWHVPEPEVSELQRGTVATSRIRDEGVELVDNNEDNALLHRPGTSLKELGLDETELTLAVETKAGGRWASDPAPAAAAASSKASLFAQTNGDFFANLQQGQQKSAAPAQLSTASSSIAPAEGRVTRSATARERATGGSRGLRGLNNLGNTCFMNSALQCLSNTYELQQYFVSGVYREELNTDNPLGMGGAIAEAFGNLIKQLWDGQGGSFWPREFKHALARFAPQFSGYAQHDSQELLAFLLDGLHEDLNRIIKKPYIEAPDWAGGGEKEMVAFAKKQWDIYKARNDSVIVDLFQGQYRSTLVCPDCEKVSIKFDPFMYLTLPIPNKKKWRCSVFFVPHDPTKQITSLEVQLPAGANVGQLRQKVASHFGVATKRLIAGEVWSRRIFKWVQDYEPVIDIKSQDYIYFWELPSDYCPPKRVFKGYRYHSTLADAEEGLVIPEEEAAIVPVFTSIDSSSAGASGSSGASRAFMSRRNDHRAAGLPFFVAVPKDQVNDPDAIQRIVLEQYRRFSPHPDQIDASAAAASTSSGAAGMQDWELVDEATNAHAASDAVVDDVVESLPAPSTAGVVTEIREDGVAVEVPDVQADDAPVMVDRPSEPAVQPVHKASSRMIQSIKFTTVTEAGNPFPKGGNNDSTEHMAEDLVERLARLAQQASSAEPSKAVNADATFEDDIVTNAPEVDELASDAAMPSPPATPEPQSDHAKGKAEAVAVPAGGLPLVYTSGALICTWTAEAFERCLFTAESSHQWGQYAEAVDDEIAKERSAASSGGAANAKPKALSIEDCMDEFTREEKLGEDDPWYCPSCKDFRQATKKFDLWKAPDILVVHLKRFSAGRHSRDKLNVNVDFPLEGLDLSERVEGAKAARRVQAEAAESGEELGESMYGSGILQPEQDNDDAVAIDAPIYDLYGVDNHFGGLGGGHYTAYAKSPADGKWYEFDDSSVRPVPNPETVKSSSAYLLFYRRRTTRPIGGKSRQKFQKAVSEKEAAAAATASAPSSVMNDADDDEATAEGAPRVGSGLTLASTDADEGDSAQPAGWLPSFGRGVGSTDVDDDDFDMFKPTAPSSEEGAEPGSPRSSLSSLGSPDVD</sequence>
<evidence type="ECO:0000256" key="6">
    <source>
        <dbReference type="ARBA" id="ARBA00022801"/>
    </source>
</evidence>
<keyword evidence="5" id="KW-0833">Ubl conjugation pathway</keyword>
<feature type="compositionally biased region" description="Low complexity" evidence="8">
    <location>
        <begin position="1409"/>
        <end position="1419"/>
    </location>
</feature>
<dbReference type="EMBL" id="OOIP01000012">
    <property type="protein sequence ID" value="SPO39041.1"/>
    <property type="molecule type" value="Genomic_DNA"/>
</dbReference>
<feature type="domain" description="USP" evidence="9">
    <location>
        <begin position="563"/>
        <end position="1385"/>
    </location>
</feature>
<feature type="domain" description="DUSP" evidence="10">
    <location>
        <begin position="239"/>
        <end position="353"/>
    </location>
</feature>
<comment type="catalytic activity">
    <reaction evidence="1">
        <text>Thiol-dependent hydrolysis of ester, thioester, amide, peptide and isopeptide bonds formed by the C-terminal Gly of ubiquitin (a 76-residue protein attached to proteins as an intracellular targeting signal).</text>
        <dbReference type="EC" id="3.4.19.12"/>
    </reaction>
</comment>
<dbReference type="EC" id="3.4.19.12" evidence="3"/>
<feature type="compositionally biased region" description="Polar residues" evidence="8">
    <location>
        <begin position="526"/>
        <end position="538"/>
    </location>
</feature>
<dbReference type="Pfam" id="PF06337">
    <property type="entry name" value="DUSP"/>
    <property type="match status" value="1"/>
</dbReference>
<dbReference type="PROSITE" id="PS51283">
    <property type="entry name" value="DUSP"/>
    <property type="match status" value="1"/>
</dbReference>
<dbReference type="OrthoDB" id="292964at2759"/>
<dbReference type="PROSITE" id="PS00973">
    <property type="entry name" value="USP_2"/>
    <property type="match status" value="1"/>
</dbReference>
<feature type="region of interest" description="Disordered" evidence="8">
    <location>
        <begin position="1105"/>
        <end position="1126"/>
    </location>
</feature>
<name>A0A5C3F6Z1_9BASI</name>
<accession>A0A5C3F6Z1</accession>
<comment type="similarity">
    <text evidence="2">Belongs to the peptidase C19 family.</text>
</comment>
<dbReference type="InterPro" id="IPR035927">
    <property type="entry name" value="DUSP-like_sf"/>
</dbReference>
<evidence type="ECO:0000256" key="5">
    <source>
        <dbReference type="ARBA" id="ARBA00022786"/>
    </source>
</evidence>
<organism evidence="11 12">
    <name type="scientific">Pseudozyma flocculosa</name>
    <dbReference type="NCBI Taxonomy" id="84751"/>
    <lineage>
        <taxon>Eukaryota</taxon>
        <taxon>Fungi</taxon>
        <taxon>Dikarya</taxon>
        <taxon>Basidiomycota</taxon>
        <taxon>Ustilaginomycotina</taxon>
        <taxon>Ustilaginomycetes</taxon>
        <taxon>Ustilaginales</taxon>
        <taxon>Ustilaginaceae</taxon>
        <taxon>Pseudozyma</taxon>
    </lineage>
</organism>
<evidence type="ECO:0000259" key="9">
    <source>
        <dbReference type="PROSITE" id="PS50235"/>
    </source>
</evidence>
<feature type="compositionally biased region" description="Low complexity" evidence="8">
    <location>
        <begin position="152"/>
        <end position="178"/>
    </location>
</feature>
<feature type="region of interest" description="Disordered" evidence="8">
    <location>
        <begin position="1"/>
        <end position="179"/>
    </location>
</feature>
<dbReference type="InterPro" id="IPR001394">
    <property type="entry name" value="Peptidase_C19_UCH"/>
</dbReference>
<evidence type="ECO:0000256" key="8">
    <source>
        <dbReference type="SAM" id="MobiDB-lite"/>
    </source>
</evidence>
<feature type="region of interest" description="Disordered" evidence="8">
    <location>
        <begin position="1409"/>
        <end position="1508"/>
    </location>
</feature>
<dbReference type="PANTHER" id="PTHR21646:SF24">
    <property type="entry name" value="UBIQUITIN CARBOXYL-TERMINAL HYDROLASE"/>
    <property type="match status" value="1"/>
</dbReference>
<evidence type="ECO:0000256" key="7">
    <source>
        <dbReference type="ARBA" id="ARBA00022807"/>
    </source>
</evidence>
<dbReference type="SUPFAM" id="SSF54001">
    <property type="entry name" value="Cysteine proteinases"/>
    <property type="match status" value="1"/>
</dbReference>
<evidence type="ECO:0000313" key="12">
    <source>
        <dbReference type="Proteomes" id="UP000323386"/>
    </source>
</evidence>
<dbReference type="GO" id="GO:0006508">
    <property type="term" value="P:proteolysis"/>
    <property type="evidence" value="ECO:0007669"/>
    <property type="project" value="UniProtKB-KW"/>
</dbReference>
<keyword evidence="7" id="KW-0788">Thiol protease</keyword>
<dbReference type="Proteomes" id="UP000323386">
    <property type="component" value="Unassembled WGS sequence"/>
</dbReference>
<dbReference type="InterPro" id="IPR038765">
    <property type="entry name" value="Papain-like_cys_pep_sf"/>
</dbReference>
<keyword evidence="4" id="KW-0645">Protease</keyword>
<keyword evidence="12" id="KW-1185">Reference proteome</keyword>
<feature type="region of interest" description="Disordered" evidence="8">
    <location>
        <begin position="526"/>
        <end position="562"/>
    </location>
</feature>
<proteinExistence type="inferred from homology"/>
<evidence type="ECO:0000259" key="10">
    <source>
        <dbReference type="PROSITE" id="PS51283"/>
    </source>
</evidence>
<dbReference type="Gene3D" id="3.30.2230.10">
    <property type="entry name" value="DUSP-like"/>
    <property type="match status" value="1"/>
</dbReference>
<dbReference type="InterPro" id="IPR006615">
    <property type="entry name" value="Pept_C19_DUSP"/>
</dbReference>
<dbReference type="GO" id="GO:0016579">
    <property type="term" value="P:protein deubiquitination"/>
    <property type="evidence" value="ECO:0007669"/>
    <property type="project" value="InterPro"/>
</dbReference>
<protein>
    <recommendedName>
        <fullName evidence="3">ubiquitinyl hydrolase 1</fullName>
        <ecNumber evidence="3">3.4.19.12</ecNumber>
    </recommendedName>
</protein>
<evidence type="ECO:0000256" key="1">
    <source>
        <dbReference type="ARBA" id="ARBA00000707"/>
    </source>
</evidence>
<evidence type="ECO:0000256" key="3">
    <source>
        <dbReference type="ARBA" id="ARBA00012759"/>
    </source>
</evidence>
<feature type="compositionally biased region" description="Low complexity" evidence="8">
    <location>
        <begin position="12"/>
        <end position="21"/>
    </location>
</feature>
<dbReference type="PROSITE" id="PS50235">
    <property type="entry name" value="USP_3"/>
    <property type="match status" value="1"/>
</dbReference>
<dbReference type="PROSITE" id="PS00972">
    <property type="entry name" value="USP_1"/>
    <property type="match status" value="1"/>
</dbReference>
<dbReference type="InterPro" id="IPR028889">
    <property type="entry name" value="USP"/>
</dbReference>
<dbReference type="GO" id="GO:0004843">
    <property type="term" value="F:cysteine-type deubiquitinase activity"/>
    <property type="evidence" value="ECO:0007669"/>
    <property type="project" value="UniProtKB-EC"/>
</dbReference>
<evidence type="ECO:0000313" key="11">
    <source>
        <dbReference type="EMBL" id="SPO39041.1"/>
    </source>
</evidence>
<evidence type="ECO:0000256" key="4">
    <source>
        <dbReference type="ARBA" id="ARBA00022670"/>
    </source>
</evidence>
<dbReference type="Pfam" id="PF00443">
    <property type="entry name" value="UCH"/>
    <property type="match status" value="1"/>
</dbReference>
<reference evidence="11 12" key="1">
    <citation type="submission" date="2018-03" db="EMBL/GenBank/DDBJ databases">
        <authorList>
            <person name="Guldener U."/>
        </authorList>
    </citation>
    <scope>NUCLEOTIDE SEQUENCE [LARGE SCALE GENOMIC DNA]</scope>
    <source>
        <strain evidence="11 12">DAOM196992</strain>
    </source>
</reference>
<dbReference type="InterPro" id="IPR050185">
    <property type="entry name" value="Ub_carboxyl-term_hydrolase"/>
</dbReference>
<dbReference type="PANTHER" id="PTHR21646">
    <property type="entry name" value="UBIQUITIN CARBOXYL-TERMINAL HYDROLASE"/>
    <property type="match status" value="1"/>
</dbReference>
<dbReference type="InterPro" id="IPR018200">
    <property type="entry name" value="USP_CS"/>
</dbReference>
<dbReference type="Gene3D" id="3.90.70.10">
    <property type="entry name" value="Cysteine proteinases"/>
    <property type="match status" value="2"/>
</dbReference>
<keyword evidence="6 11" id="KW-0378">Hydrolase</keyword>
<dbReference type="SUPFAM" id="SSF143791">
    <property type="entry name" value="DUSP-like"/>
    <property type="match status" value="1"/>
</dbReference>